<feature type="transmembrane region" description="Helical" evidence="8">
    <location>
        <begin position="277"/>
        <end position="296"/>
    </location>
</feature>
<dbReference type="RefSeq" id="WP_154780624.1">
    <property type="nucleotide sequence ID" value="NZ_WMBC01000010.1"/>
</dbReference>
<dbReference type="Pfam" id="PF01594">
    <property type="entry name" value="AI-2E_transport"/>
    <property type="match status" value="1"/>
</dbReference>
<protein>
    <submittedName>
        <fullName evidence="9">AI-2E family transporter</fullName>
    </submittedName>
</protein>
<evidence type="ECO:0000256" key="4">
    <source>
        <dbReference type="ARBA" id="ARBA00022475"/>
    </source>
</evidence>
<dbReference type="PANTHER" id="PTHR21716:SF53">
    <property type="entry name" value="PERMEASE PERM-RELATED"/>
    <property type="match status" value="1"/>
</dbReference>
<evidence type="ECO:0000256" key="2">
    <source>
        <dbReference type="ARBA" id="ARBA00009773"/>
    </source>
</evidence>
<feature type="transmembrane region" description="Helical" evidence="8">
    <location>
        <begin position="36"/>
        <end position="60"/>
    </location>
</feature>
<dbReference type="PANTHER" id="PTHR21716">
    <property type="entry name" value="TRANSMEMBRANE PROTEIN"/>
    <property type="match status" value="1"/>
</dbReference>
<evidence type="ECO:0000313" key="10">
    <source>
        <dbReference type="Proteomes" id="UP000437824"/>
    </source>
</evidence>
<dbReference type="Proteomes" id="UP000437824">
    <property type="component" value="Unassembled WGS sequence"/>
</dbReference>
<reference evidence="9 10" key="1">
    <citation type="submission" date="2019-11" db="EMBL/GenBank/DDBJ databases">
        <title>Draft genome sequence of Blautia luti DSM 14534T, isolated from human stool.</title>
        <authorList>
            <person name="Ortiz R."/>
            <person name="Melis-Arcos F."/>
            <person name="Covarrubias P."/>
            <person name="Cardenas J.P."/>
            <person name="Perez-Donoso J."/>
            <person name="Almonacid D."/>
        </authorList>
    </citation>
    <scope>NUCLEOTIDE SEQUENCE [LARGE SCALE GENOMIC DNA]</scope>
    <source>
        <strain evidence="9 10">DSM 14534</strain>
    </source>
</reference>
<evidence type="ECO:0000256" key="1">
    <source>
        <dbReference type="ARBA" id="ARBA00004651"/>
    </source>
</evidence>
<accession>A0A844GPS0</accession>
<evidence type="ECO:0000256" key="5">
    <source>
        <dbReference type="ARBA" id="ARBA00022692"/>
    </source>
</evidence>
<feature type="transmembrane region" description="Helical" evidence="8">
    <location>
        <begin position="9"/>
        <end position="30"/>
    </location>
</feature>
<evidence type="ECO:0000256" key="6">
    <source>
        <dbReference type="ARBA" id="ARBA00022989"/>
    </source>
</evidence>
<feature type="transmembrane region" description="Helical" evidence="8">
    <location>
        <begin position="184"/>
        <end position="209"/>
    </location>
</feature>
<keyword evidence="3" id="KW-0813">Transport</keyword>
<evidence type="ECO:0000256" key="3">
    <source>
        <dbReference type="ARBA" id="ARBA00022448"/>
    </source>
</evidence>
<dbReference type="AlphaFoldDB" id="A0A844GPS0"/>
<feature type="transmembrane region" description="Helical" evidence="8">
    <location>
        <begin position="302"/>
        <end position="323"/>
    </location>
</feature>
<sequence>MKFRWDNRYLHWGVTAFLVIAASMLFYYGIFHMKTLIIGIKTFLGIMAPIIYGVILAYLLSPLINLFEQKLIYPQLKKHEVHLQKKGKRAIRWACVILSMFLFWVLIYALLMMVLPQLIRSVMSIIYSFPYYVKVIEKWLNSFVEHGWNLNSETIDMINQYSAKAQDYLTTNILPQMQDMLKNISAGIFDILTFMKNFLIGAIVALYVLADKEKFVAKSKMFVYAVLPHKWANLLIHAMRFTHKTFGGFIYGKLLDSAIIGVLCYIGMLLLHMPFPILVSVIIGVTNIIPFFGPYIGAIPCILLILVVDPLKGLYFAIFILLLQQFDGNILGPKILGETTGLSSFMVIVAILIGGGLFGVPGMIAGVPVFAVLYAMGWRLIDHSLSKRKMPVQEEAYVNIDCLDDRTGEVVPLRKEEPRKISPEKLAENRNNFFMKIWNPFSHLVLLIWKYLLKFLQIVWEYIKQAWRILKDRYHQIKTKQEKKK</sequence>
<organism evidence="9 10">
    <name type="scientific">Blautia luti DSM 14534 = JCM 17040</name>
    <dbReference type="NCBI Taxonomy" id="649762"/>
    <lineage>
        <taxon>Bacteria</taxon>
        <taxon>Bacillati</taxon>
        <taxon>Bacillota</taxon>
        <taxon>Clostridia</taxon>
        <taxon>Lachnospirales</taxon>
        <taxon>Lachnospiraceae</taxon>
        <taxon>Blautia</taxon>
    </lineage>
</organism>
<keyword evidence="4" id="KW-1003">Cell membrane</keyword>
<dbReference type="GO" id="GO:0055085">
    <property type="term" value="P:transmembrane transport"/>
    <property type="evidence" value="ECO:0007669"/>
    <property type="project" value="TreeGrafter"/>
</dbReference>
<comment type="caution">
    <text evidence="9">The sequence shown here is derived from an EMBL/GenBank/DDBJ whole genome shotgun (WGS) entry which is preliminary data.</text>
</comment>
<keyword evidence="5 8" id="KW-0812">Transmembrane</keyword>
<feature type="transmembrane region" description="Helical" evidence="8">
    <location>
        <begin position="335"/>
        <end position="357"/>
    </location>
</feature>
<feature type="transmembrane region" description="Helical" evidence="8">
    <location>
        <begin position="250"/>
        <end position="270"/>
    </location>
</feature>
<gene>
    <name evidence="9" type="ORF">GKZ57_11995</name>
</gene>
<dbReference type="EMBL" id="WMBC01000010">
    <property type="protein sequence ID" value="MTD61954.1"/>
    <property type="molecule type" value="Genomic_DNA"/>
</dbReference>
<dbReference type="InterPro" id="IPR002549">
    <property type="entry name" value="AI-2E-like"/>
</dbReference>
<comment type="subcellular location">
    <subcellularLocation>
        <location evidence="1">Cell membrane</location>
        <topology evidence="1">Multi-pass membrane protein</topology>
    </subcellularLocation>
</comment>
<comment type="similarity">
    <text evidence="2">Belongs to the autoinducer-2 exporter (AI-2E) (TC 2.A.86) family.</text>
</comment>
<keyword evidence="6 8" id="KW-1133">Transmembrane helix</keyword>
<name>A0A844GPS0_9FIRM</name>
<evidence type="ECO:0000256" key="7">
    <source>
        <dbReference type="ARBA" id="ARBA00023136"/>
    </source>
</evidence>
<evidence type="ECO:0000256" key="8">
    <source>
        <dbReference type="SAM" id="Phobius"/>
    </source>
</evidence>
<proteinExistence type="inferred from homology"/>
<evidence type="ECO:0000313" key="9">
    <source>
        <dbReference type="EMBL" id="MTD61954.1"/>
    </source>
</evidence>
<feature type="transmembrane region" description="Helical" evidence="8">
    <location>
        <begin position="93"/>
        <end position="115"/>
    </location>
</feature>
<keyword evidence="7 8" id="KW-0472">Membrane</keyword>
<dbReference type="GO" id="GO:0005886">
    <property type="term" value="C:plasma membrane"/>
    <property type="evidence" value="ECO:0007669"/>
    <property type="project" value="UniProtKB-SubCell"/>
</dbReference>